<organism evidence="1">
    <name type="scientific">Porphyromonas phage phage016a_WW2866</name>
    <dbReference type="NCBI Taxonomy" id="3154106"/>
    <lineage>
        <taxon>Viruses</taxon>
        <taxon>Duplodnaviria</taxon>
        <taxon>Heunggongvirae</taxon>
        <taxon>Uroviricota</taxon>
        <taxon>Caudoviricetes</taxon>
        <taxon>Nixviridae</taxon>
        <taxon>Dewhirstvirus</taxon>
        <taxon>Dewhirstvirus pging00J</taxon>
    </lineage>
</organism>
<accession>A0AAT9J8C6</accession>
<sequence length="80" mass="9002">MKKKNKYTLQDGGSIEAASANEFVTLLREGSRLSDPGDNRSFMIEFAQRYRSLYDKEVDTSSEEAFLADLLRTGYAIVAD</sequence>
<name>A0AAT9J8C6_9CAUD</name>
<dbReference type="EMBL" id="BK068097">
    <property type="protein sequence ID" value="DBA55316.1"/>
    <property type="molecule type" value="Genomic_DNA"/>
</dbReference>
<reference evidence="1" key="1">
    <citation type="journal article" date="2023" name="Microbiome">
        <title>Phages are unrecognized players in the ecology of the oral pathogen Porphyromonas gingivalis.</title>
        <authorList>
            <person name="Matrishin C.B."/>
            <person name="Haase E.M."/>
            <person name="Dewhirst F.E."/>
            <person name="Mark Welch J.L."/>
            <person name="Miranda-Sanchez F."/>
            <person name="Chen T."/>
            <person name="MacFarland D.C."/>
            <person name="Kauffman K.M."/>
        </authorList>
    </citation>
    <scope>NUCLEOTIDE SEQUENCE</scope>
</reference>
<reference evidence="1" key="2">
    <citation type="submission" date="2024-05" db="EMBL/GenBank/DDBJ databases">
        <authorList>
            <person name="Matrishin C.B."/>
            <person name="Kauffman K.M."/>
        </authorList>
    </citation>
    <scope>NUCLEOTIDE SEQUENCE</scope>
</reference>
<proteinExistence type="predicted"/>
<protein>
    <submittedName>
        <fullName evidence="1">Uncharacterized protein</fullName>
    </submittedName>
</protein>
<evidence type="ECO:0000313" key="1">
    <source>
        <dbReference type="EMBL" id="DBA55316.1"/>
    </source>
</evidence>